<evidence type="ECO:0000313" key="2">
    <source>
        <dbReference type="EMBL" id="KAI5318599.1"/>
    </source>
</evidence>
<comment type="caution">
    <text evidence="2">The sequence shown here is derived from an EMBL/GenBank/DDBJ whole genome shotgun (WGS) entry which is preliminary data.</text>
</comment>
<keyword evidence="3" id="KW-1185">Reference proteome</keyword>
<accession>A0AAD4V512</accession>
<evidence type="ECO:0000313" key="3">
    <source>
        <dbReference type="Proteomes" id="UP001054821"/>
    </source>
</evidence>
<evidence type="ECO:0000256" key="1">
    <source>
        <dbReference type="SAM" id="MobiDB-lite"/>
    </source>
</evidence>
<gene>
    <name evidence="2" type="ORF">L3X38_038307</name>
</gene>
<dbReference type="Proteomes" id="UP001054821">
    <property type="component" value="Chromosome 7"/>
</dbReference>
<dbReference type="EMBL" id="JAJFAZ020000007">
    <property type="protein sequence ID" value="KAI5318599.1"/>
    <property type="molecule type" value="Genomic_DNA"/>
</dbReference>
<sequence>MSPEFCEDMHSRANYMSLEFYEDMRSRADHMSSALCEARGVFWTFMPDTAKCWTRTGFDTDSKVEFGLGFVIRSEGRQSHQAPSLPARRERNRGRYESELVRRRFRRRCRRVRNDDNDDADARGWGTDVEDGARNCGGGTEVVTGKRKNLE</sequence>
<organism evidence="2 3">
    <name type="scientific">Prunus dulcis</name>
    <name type="common">Almond</name>
    <name type="synonym">Amygdalus dulcis</name>
    <dbReference type="NCBI Taxonomy" id="3755"/>
    <lineage>
        <taxon>Eukaryota</taxon>
        <taxon>Viridiplantae</taxon>
        <taxon>Streptophyta</taxon>
        <taxon>Embryophyta</taxon>
        <taxon>Tracheophyta</taxon>
        <taxon>Spermatophyta</taxon>
        <taxon>Magnoliopsida</taxon>
        <taxon>eudicotyledons</taxon>
        <taxon>Gunneridae</taxon>
        <taxon>Pentapetalae</taxon>
        <taxon>rosids</taxon>
        <taxon>fabids</taxon>
        <taxon>Rosales</taxon>
        <taxon>Rosaceae</taxon>
        <taxon>Amygdaloideae</taxon>
        <taxon>Amygdaleae</taxon>
        <taxon>Prunus</taxon>
    </lineage>
</organism>
<reference evidence="2 3" key="1">
    <citation type="journal article" date="2022" name="G3 (Bethesda)">
        <title>Whole-genome sequence and methylome profiling of the almond [Prunus dulcis (Mill.) D.A. Webb] cultivar 'Nonpareil'.</title>
        <authorList>
            <person name="D'Amico-Willman K.M."/>
            <person name="Ouma W.Z."/>
            <person name="Meulia T."/>
            <person name="Sideli G.M."/>
            <person name="Gradziel T.M."/>
            <person name="Fresnedo-Ramirez J."/>
        </authorList>
    </citation>
    <scope>NUCLEOTIDE SEQUENCE [LARGE SCALE GENOMIC DNA]</scope>
    <source>
        <strain evidence="2">Clone GOH B32 T37-40</strain>
    </source>
</reference>
<feature type="region of interest" description="Disordered" evidence="1">
    <location>
        <begin position="115"/>
        <end position="151"/>
    </location>
</feature>
<protein>
    <submittedName>
        <fullName evidence="2">Uncharacterized protein</fullName>
    </submittedName>
</protein>
<proteinExistence type="predicted"/>
<name>A0AAD4V512_PRUDU</name>
<dbReference type="AlphaFoldDB" id="A0AAD4V512"/>